<dbReference type="GO" id="GO:0004222">
    <property type="term" value="F:metalloendopeptidase activity"/>
    <property type="evidence" value="ECO:0007669"/>
    <property type="project" value="TreeGrafter"/>
</dbReference>
<comment type="subunit">
    <text evidence="4">Monomer and homodimer; homodimerization is induced by binding of the substrate.</text>
</comment>
<dbReference type="Pfam" id="PF05193">
    <property type="entry name" value="Peptidase_M16_C"/>
    <property type="match status" value="2"/>
</dbReference>
<dbReference type="SMART" id="SM01264">
    <property type="entry name" value="M16C_associated"/>
    <property type="match status" value="1"/>
</dbReference>
<keyword evidence="14" id="KW-1185">Reference proteome</keyword>
<dbReference type="InterPro" id="IPR011249">
    <property type="entry name" value="Metalloenz_LuxS/M16"/>
</dbReference>
<evidence type="ECO:0000256" key="11">
    <source>
        <dbReference type="ARBA" id="ARBA00023128"/>
    </source>
</evidence>
<reference evidence="13 14" key="1">
    <citation type="submission" date="2018-04" db="EMBL/GenBank/DDBJ databases">
        <title>The genome of golden apple snail Pomacea canaliculata provides insight into stress tolerance and invasive adaptation.</title>
        <authorList>
            <person name="Liu C."/>
            <person name="Liu B."/>
            <person name="Ren Y."/>
            <person name="Zhang Y."/>
            <person name="Wang H."/>
            <person name="Li S."/>
            <person name="Jiang F."/>
            <person name="Yin L."/>
            <person name="Zhang G."/>
            <person name="Qian W."/>
            <person name="Fan W."/>
        </authorList>
    </citation>
    <scope>NUCLEOTIDE SEQUENCE [LARGE SCALE GENOMIC DNA]</scope>
    <source>
        <strain evidence="13">SZHN2017</strain>
        <tissue evidence="13">Muscle</tissue>
    </source>
</reference>
<keyword evidence="10" id="KW-0482">Metalloprotease</keyword>
<evidence type="ECO:0000256" key="2">
    <source>
        <dbReference type="ARBA" id="ARBA00004305"/>
    </source>
</evidence>
<evidence type="ECO:0000313" key="14">
    <source>
        <dbReference type="Proteomes" id="UP000245119"/>
    </source>
</evidence>
<evidence type="ECO:0000256" key="7">
    <source>
        <dbReference type="ARBA" id="ARBA00022723"/>
    </source>
</evidence>
<dbReference type="Pfam" id="PF08367">
    <property type="entry name" value="M16C_assoc"/>
    <property type="match status" value="1"/>
</dbReference>
<comment type="caution">
    <text evidence="13">The sequence shown here is derived from an EMBL/GenBank/DDBJ whole genome shotgun (WGS) entry which is preliminary data.</text>
</comment>
<keyword evidence="11" id="KW-0496">Mitochondrion</keyword>
<dbReference type="SUPFAM" id="SSF63411">
    <property type="entry name" value="LuxS/MPP-like metallohydrolase"/>
    <property type="match status" value="4"/>
</dbReference>
<gene>
    <name evidence="13" type="ORF">C0Q70_01700</name>
</gene>
<evidence type="ECO:0000259" key="12">
    <source>
        <dbReference type="SMART" id="SM01264"/>
    </source>
</evidence>
<evidence type="ECO:0000256" key="8">
    <source>
        <dbReference type="ARBA" id="ARBA00022801"/>
    </source>
</evidence>
<accession>A0A2T7Q074</accession>
<dbReference type="GO" id="GO:0005759">
    <property type="term" value="C:mitochondrial matrix"/>
    <property type="evidence" value="ECO:0007669"/>
    <property type="project" value="UniProtKB-SubCell"/>
</dbReference>
<protein>
    <recommendedName>
        <fullName evidence="5">Presequence protease, mitochondrial</fullName>
    </recommendedName>
</protein>
<comment type="subcellular location">
    <subcellularLocation>
        <location evidence="2">Mitochondrion matrix</location>
    </subcellularLocation>
</comment>
<evidence type="ECO:0000256" key="9">
    <source>
        <dbReference type="ARBA" id="ARBA00022833"/>
    </source>
</evidence>
<evidence type="ECO:0000256" key="1">
    <source>
        <dbReference type="ARBA" id="ARBA00001947"/>
    </source>
</evidence>
<evidence type="ECO:0000313" key="13">
    <source>
        <dbReference type="EMBL" id="PVD39072.1"/>
    </source>
</evidence>
<keyword evidence="6" id="KW-0645">Protease</keyword>
<dbReference type="Pfam" id="PF00675">
    <property type="entry name" value="Peptidase_M16"/>
    <property type="match status" value="1"/>
</dbReference>
<comment type="cofactor">
    <cofactor evidence="1">
        <name>Zn(2+)</name>
        <dbReference type="ChEBI" id="CHEBI:29105"/>
    </cofactor>
</comment>
<evidence type="ECO:0000256" key="4">
    <source>
        <dbReference type="ARBA" id="ARBA00011853"/>
    </source>
</evidence>
<dbReference type="InterPro" id="IPR011765">
    <property type="entry name" value="Pept_M16_N"/>
</dbReference>
<dbReference type="InterPro" id="IPR007863">
    <property type="entry name" value="Peptidase_M16_C"/>
</dbReference>
<dbReference type="InterPro" id="IPR013578">
    <property type="entry name" value="Peptidase_M16C_assoc"/>
</dbReference>
<dbReference type="STRING" id="400727.A0A2T7Q074"/>
<evidence type="ECO:0000256" key="10">
    <source>
        <dbReference type="ARBA" id="ARBA00023049"/>
    </source>
</evidence>
<dbReference type="OrthoDB" id="10250783at2759"/>
<evidence type="ECO:0000256" key="5">
    <source>
        <dbReference type="ARBA" id="ARBA00020167"/>
    </source>
</evidence>
<dbReference type="Proteomes" id="UP000245119">
    <property type="component" value="Linkage Group LG1"/>
</dbReference>
<sequence>MSNPVMQLELINLETKSVAILLTGWWRYQIFTSLLLCFSMIRQVPQHLHAAKDDDNNAFSVMFRTTPMDSTGVAHILEHTALCGSHRFPVRDPFFKMLSRSLATFMNALTANDWTMYPFSTQNPKDFQNLLSVYLDAVFRPLLRELDFCQEGWRLEHEDSNDPGSPLTFKGVVYNEMKGVFSSSQNLFGMAAQSQLLPSHTYGIVSGGDPHYITDLTWQQLKDFHATHYHPSNAKFFTYGNFPLLGHLEYLNTYLQHFNRIPVSTSVPNEPRWSAPRQHRLTCPPDPMAADPSKQTTVAVNYLLADITDTFEAFKLQVVCSLLTEGEAAPFYKALLASNIGSDYAPITGYQGQTKEGSFAVGLQGIKESDVDTVLQIIDQTMDKVVKEGFEQERLEALLHKIELGQKHQTNNFGFHLAIGVAFSWNHDGDPVRLIQVSEHVEQLRRELKANPQLLQETVRHYLKVNSHRLTLTMNPDPEYTAKQQAEEKDRLAKKVAVLTEMDREHIRNKSIELLQKQMEQEDLSCLPSLKVDDIDPLVKPEITETTTLSGVPVQYSKQPTNGVTYLRMVSSITEFPSHLTALLPLFCNIITRIGAGGHDYLWMSQQQELYTGGLSASTHVGCHHTDPTSFQQALVFSSYCLERNLGKMLELWHLIFTSPDFNDLQRLTTLIRMTASELAASVSEAGHKYALAHSASSLNSAAALEELFSGMSQVRLMKSIAETSDLTSIVQQLQEIAALVLNKENLRVSVNATPEQMENSCGQVESFLNGLPGNCQDPQVYRKVTDIPSAPWSTHFELPFSVNYVACSFAAVPFTHPDRPALSVLAALLSRKYLHREIREKGGAYGSGAISGDGIFSFFSYRDPHNTQTLSVFEQSVEWAATGQFAQQDLEEAKISVFQGNKERFWEATGQLSAEYTSHNDDQTPDAHKVTSRELDGQLAGCMSHDFFVYVTGIAANGPVLVWTMSV</sequence>
<dbReference type="PANTHER" id="PTHR43016">
    <property type="entry name" value="PRESEQUENCE PROTEASE"/>
    <property type="match status" value="1"/>
</dbReference>
<dbReference type="PANTHER" id="PTHR43016:SF13">
    <property type="entry name" value="PRESEQUENCE PROTEASE, MITOCHONDRIAL"/>
    <property type="match status" value="1"/>
</dbReference>
<dbReference type="AlphaFoldDB" id="A0A2T7Q074"/>
<dbReference type="GO" id="GO:0016485">
    <property type="term" value="P:protein processing"/>
    <property type="evidence" value="ECO:0007669"/>
    <property type="project" value="TreeGrafter"/>
</dbReference>
<keyword evidence="8" id="KW-0378">Hydrolase</keyword>
<evidence type="ECO:0000256" key="6">
    <source>
        <dbReference type="ARBA" id="ARBA00022670"/>
    </source>
</evidence>
<evidence type="ECO:0000256" key="3">
    <source>
        <dbReference type="ARBA" id="ARBA00007575"/>
    </source>
</evidence>
<dbReference type="EMBL" id="PZQS01000001">
    <property type="protein sequence ID" value="PVD39072.1"/>
    <property type="molecule type" value="Genomic_DNA"/>
</dbReference>
<dbReference type="GO" id="GO:0046872">
    <property type="term" value="F:metal ion binding"/>
    <property type="evidence" value="ECO:0007669"/>
    <property type="project" value="UniProtKB-KW"/>
</dbReference>
<feature type="domain" description="Peptidase M16C associated" evidence="12">
    <location>
        <begin position="474"/>
        <end position="721"/>
    </location>
</feature>
<name>A0A2T7Q074_POMCA</name>
<dbReference type="FunFam" id="3.30.830.10:FF:000011">
    <property type="entry name" value="Presequence protease, mitochondrial"/>
    <property type="match status" value="1"/>
</dbReference>
<comment type="similarity">
    <text evidence="3">Belongs to the peptidase M16 family. PreP subfamily.</text>
</comment>
<keyword evidence="9" id="KW-0862">Zinc</keyword>
<dbReference type="Gene3D" id="3.30.830.10">
    <property type="entry name" value="Metalloenzyme, LuxS/M16 peptidase-like"/>
    <property type="match status" value="4"/>
</dbReference>
<dbReference type="FunFam" id="3.30.830.10:FF:000009">
    <property type="entry name" value="Presequence protease, mitochondrial"/>
    <property type="match status" value="1"/>
</dbReference>
<organism evidence="13 14">
    <name type="scientific">Pomacea canaliculata</name>
    <name type="common">Golden apple snail</name>
    <dbReference type="NCBI Taxonomy" id="400727"/>
    <lineage>
        <taxon>Eukaryota</taxon>
        <taxon>Metazoa</taxon>
        <taxon>Spiralia</taxon>
        <taxon>Lophotrochozoa</taxon>
        <taxon>Mollusca</taxon>
        <taxon>Gastropoda</taxon>
        <taxon>Caenogastropoda</taxon>
        <taxon>Architaenioglossa</taxon>
        <taxon>Ampullarioidea</taxon>
        <taxon>Ampullariidae</taxon>
        <taxon>Pomacea</taxon>
    </lineage>
</organism>
<proteinExistence type="inferred from homology"/>
<keyword evidence="7" id="KW-0479">Metal-binding</keyword>
<dbReference type="FunFam" id="3.30.830.10:FF:000020">
    <property type="entry name" value="Mitochondrial presequence protease"/>
    <property type="match status" value="1"/>
</dbReference>